<feature type="domain" description="N-acetyltransferase" evidence="1">
    <location>
        <begin position="63"/>
        <end position="200"/>
    </location>
</feature>
<dbReference type="GO" id="GO:0016747">
    <property type="term" value="F:acyltransferase activity, transferring groups other than amino-acyl groups"/>
    <property type="evidence" value="ECO:0007669"/>
    <property type="project" value="InterPro"/>
</dbReference>
<accession>A0A177C6Y3</accession>
<dbReference type="InterPro" id="IPR000182">
    <property type="entry name" value="GNAT_dom"/>
</dbReference>
<dbReference type="Gene3D" id="3.40.630.30">
    <property type="match status" value="1"/>
</dbReference>
<dbReference type="Proteomes" id="UP000077069">
    <property type="component" value="Unassembled WGS sequence"/>
</dbReference>
<dbReference type="PANTHER" id="PTHR42791:SF2">
    <property type="entry name" value="N-ACETYLTRANSFERASE DOMAIN-CONTAINING PROTEIN"/>
    <property type="match status" value="1"/>
</dbReference>
<name>A0A177C6Y3_9PLEO</name>
<dbReference type="RefSeq" id="XP_018032903.1">
    <property type="nucleotide sequence ID" value="XM_018180324.1"/>
</dbReference>
<dbReference type="GeneID" id="28763810"/>
<organism evidence="2 3">
    <name type="scientific">Paraphaeosphaeria sporulosa</name>
    <dbReference type="NCBI Taxonomy" id="1460663"/>
    <lineage>
        <taxon>Eukaryota</taxon>
        <taxon>Fungi</taxon>
        <taxon>Dikarya</taxon>
        <taxon>Ascomycota</taxon>
        <taxon>Pezizomycotina</taxon>
        <taxon>Dothideomycetes</taxon>
        <taxon>Pleosporomycetidae</taxon>
        <taxon>Pleosporales</taxon>
        <taxon>Massarineae</taxon>
        <taxon>Didymosphaeriaceae</taxon>
        <taxon>Paraphaeosphaeria</taxon>
    </lineage>
</organism>
<gene>
    <name evidence="2" type="ORF">CC84DRAFT_1178174</name>
</gene>
<dbReference type="EMBL" id="KV441555">
    <property type="protein sequence ID" value="OAG02538.1"/>
    <property type="molecule type" value="Genomic_DNA"/>
</dbReference>
<dbReference type="InterPro" id="IPR016181">
    <property type="entry name" value="Acyl_CoA_acyltransferase"/>
</dbReference>
<dbReference type="PANTHER" id="PTHR42791">
    <property type="entry name" value="GNAT FAMILY ACETYLTRANSFERASE"/>
    <property type="match status" value="1"/>
</dbReference>
<dbReference type="SUPFAM" id="SSF55729">
    <property type="entry name" value="Acyl-CoA N-acyltransferases (Nat)"/>
    <property type="match status" value="1"/>
</dbReference>
<dbReference type="CDD" id="cd04301">
    <property type="entry name" value="NAT_SF"/>
    <property type="match status" value="1"/>
</dbReference>
<evidence type="ECO:0000259" key="1">
    <source>
        <dbReference type="PROSITE" id="PS51186"/>
    </source>
</evidence>
<dbReference type="STRING" id="1460663.A0A177C6Y3"/>
<dbReference type="Pfam" id="PF00583">
    <property type="entry name" value="Acetyltransf_1"/>
    <property type="match status" value="1"/>
</dbReference>
<proteinExistence type="predicted"/>
<dbReference type="AlphaFoldDB" id="A0A177C6Y3"/>
<keyword evidence="3" id="KW-1185">Reference proteome</keyword>
<dbReference type="InParanoid" id="A0A177C6Y3"/>
<evidence type="ECO:0000313" key="2">
    <source>
        <dbReference type="EMBL" id="OAG02538.1"/>
    </source>
</evidence>
<reference evidence="2 3" key="1">
    <citation type="submission" date="2016-05" db="EMBL/GenBank/DDBJ databases">
        <title>Comparative analysis of secretome profiles of manganese(II)-oxidizing ascomycete fungi.</title>
        <authorList>
            <consortium name="DOE Joint Genome Institute"/>
            <person name="Zeiner C.A."/>
            <person name="Purvine S.O."/>
            <person name="Zink E.M."/>
            <person name="Wu S."/>
            <person name="Pasa-Tolic L."/>
            <person name="Chaput D.L."/>
            <person name="Haridas S."/>
            <person name="Grigoriev I.V."/>
            <person name="Santelli C.M."/>
            <person name="Hansel C.M."/>
        </authorList>
    </citation>
    <scope>NUCLEOTIDE SEQUENCE [LARGE SCALE GENOMIC DNA]</scope>
    <source>
        <strain evidence="2 3">AP3s5-JAC2a</strain>
    </source>
</reference>
<evidence type="ECO:0000313" key="3">
    <source>
        <dbReference type="Proteomes" id="UP000077069"/>
    </source>
</evidence>
<protein>
    <recommendedName>
        <fullName evidence="1">N-acetyltransferase domain-containing protein</fullName>
    </recommendedName>
</protein>
<sequence>MSITIVLATPTNLSTLATINLAAYSYSLAFHFAHKNWRDTTALLLFFSARLAIRFDSSTSQGLKAVDAISQDVLSFICWTRESGEGEKVVPTRQMLERMPDTMNKEFVEESGKVMEEMMVHLRGEEHYYLSSFAVAPAHQGEGIGSQLLQHGVQMADEARLASWLMVLPGSHELYKRYGHEDVDHRDVDLDKWDAGKKRGCGIYQNRAMKRACRPIEQSNDL</sequence>
<dbReference type="OrthoDB" id="2115692at2759"/>
<dbReference type="InterPro" id="IPR052523">
    <property type="entry name" value="Trichothecene_AcTrans"/>
</dbReference>
<dbReference type="PROSITE" id="PS51186">
    <property type="entry name" value="GNAT"/>
    <property type="match status" value="1"/>
</dbReference>